<name>A0A0M9VWJ0_ESCWE</name>
<feature type="compositionally biased region" description="Acidic residues" evidence="1">
    <location>
        <begin position="265"/>
        <end position="282"/>
    </location>
</feature>
<feature type="region of interest" description="Disordered" evidence="1">
    <location>
        <begin position="372"/>
        <end position="454"/>
    </location>
</feature>
<evidence type="ECO:0000256" key="1">
    <source>
        <dbReference type="SAM" id="MobiDB-lite"/>
    </source>
</evidence>
<protein>
    <submittedName>
        <fullName evidence="2">Uncharacterized protein</fullName>
    </submittedName>
</protein>
<dbReference type="AlphaFoldDB" id="A0A0M9VWJ0"/>
<dbReference type="OrthoDB" id="5226996at2759"/>
<feature type="region of interest" description="Disordered" evidence="1">
    <location>
        <begin position="1"/>
        <end position="27"/>
    </location>
</feature>
<dbReference type="Proteomes" id="UP000053831">
    <property type="component" value="Unassembled WGS sequence"/>
</dbReference>
<comment type="caution">
    <text evidence="2">The sequence shown here is derived from an EMBL/GenBank/DDBJ whole genome shotgun (WGS) entry which is preliminary data.</text>
</comment>
<feature type="compositionally biased region" description="Basic and acidic residues" evidence="1">
    <location>
        <begin position="246"/>
        <end position="264"/>
    </location>
</feature>
<feature type="compositionally biased region" description="Low complexity" evidence="1">
    <location>
        <begin position="379"/>
        <end position="396"/>
    </location>
</feature>
<organism evidence="2 3">
    <name type="scientific">Escovopsis weberi</name>
    <dbReference type="NCBI Taxonomy" id="150374"/>
    <lineage>
        <taxon>Eukaryota</taxon>
        <taxon>Fungi</taxon>
        <taxon>Dikarya</taxon>
        <taxon>Ascomycota</taxon>
        <taxon>Pezizomycotina</taxon>
        <taxon>Sordariomycetes</taxon>
        <taxon>Hypocreomycetidae</taxon>
        <taxon>Hypocreales</taxon>
        <taxon>Hypocreaceae</taxon>
        <taxon>Escovopsis</taxon>
    </lineage>
</organism>
<gene>
    <name evidence="2" type="ORF">ESCO_001753</name>
</gene>
<keyword evidence="3" id="KW-1185">Reference proteome</keyword>
<feature type="compositionally biased region" description="Polar residues" evidence="1">
    <location>
        <begin position="1"/>
        <end position="14"/>
    </location>
</feature>
<accession>A0A0M9VWJ0</accession>
<sequence>MGSPTKSLRTQASRSRFHEGSMNDKVSAVPPVQFLGPEERQALERPLELENQHYHQFQQRLLHPLQKAHSQIQIHLQTSSLSLSQAQTHSQMPYHSHSHQKAPSVYRKGGNLIGQVWGGMRDKLKLRKDSTIPADDFPKKRDAPETTPKRPDIDRPSREETLAAYQQLMASGFFTQHAIQSTRHARPSSIRPPCSRGSMAPSYMSAQQPELPHHGAPPPWSLSAPRTPNAKKPCSPFATPVSADSRGTKRAADENSIRIHRDRDSDDDDDDDDNDDDDDDDEKRELRHYKTNVHTNDENDDNEGAGDGHGESPARATTPHSKVRKIASKNFLPMPQLSGAKGKLLIARRMSSSASIGSGNLPPIIVQKKEPATKLSKGAQASANAASPSASPSRNSLDVLSGRRYSTPRRNASESYYSVRAVGSGSMTSRTQRPRENEGLSVMPDANRGIPRVPLIPSKYATGYGDDGENRQMWRPNCHLIS</sequence>
<feature type="region of interest" description="Disordered" evidence="1">
    <location>
        <begin position="180"/>
        <end position="322"/>
    </location>
</feature>
<reference evidence="2 3" key="1">
    <citation type="submission" date="2015-07" db="EMBL/GenBank/DDBJ databases">
        <title>The genome of the fungus Escovopsis weberi, a specialized disease agent of ant agriculture.</title>
        <authorList>
            <person name="de Man T.J."/>
            <person name="Stajich J.E."/>
            <person name="Kubicek C.P."/>
            <person name="Chenthamara K."/>
            <person name="Atanasova L."/>
            <person name="Druzhinina I.S."/>
            <person name="Birnbaum S."/>
            <person name="Barribeau S.M."/>
            <person name="Teiling C."/>
            <person name="Suen G."/>
            <person name="Currie C."/>
            <person name="Gerardo N.M."/>
        </authorList>
    </citation>
    <scope>NUCLEOTIDE SEQUENCE [LARGE SCALE GENOMIC DNA]</scope>
</reference>
<feature type="region of interest" description="Disordered" evidence="1">
    <location>
        <begin position="127"/>
        <end position="158"/>
    </location>
</feature>
<proteinExistence type="predicted"/>
<evidence type="ECO:0000313" key="2">
    <source>
        <dbReference type="EMBL" id="KOS22115.1"/>
    </source>
</evidence>
<evidence type="ECO:0000313" key="3">
    <source>
        <dbReference type="Proteomes" id="UP000053831"/>
    </source>
</evidence>
<dbReference type="EMBL" id="LGSR01000006">
    <property type="protein sequence ID" value="KOS22115.1"/>
    <property type="molecule type" value="Genomic_DNA"/>
</dbReference>